<comment type="caution">
    <text evidence="2">The sequence shown here is derived from an EMBL/GenBank/DDBJ whole genome shotgun (WGS) entry which is preliminary data.</text>
</comment>
<keyword evidence="3" id="KW-1185">Reference proteome</keyword>
<feature type="region of interest" description="Disordered" evidence="1">
    <location>
        <begin position="341"/>
        <end position="364"/>
    </location>
</feature>
<accession>A0A8H8DLD4</accession>
<protein>
    <submittedName>
        <fullName evidence="2">Uncharacterized protein</fullName>
    </submittedName>
</protein>
<feature type="region of interest" description="Disordered" evidence="1">
    <location>
        <begin position="184"/>
        <end position="230"/>
    </location>
</feature>
<dbReference type="Proteomes" id="UP000673691">
    <property type="component" value="Unassembled WGS sequence"/>
</dbReference>
<dbReference type="AlphaFoldDB" id="A0A8H8DLD4"/>
<organism evidence="2 3">
    <name type="scientific">Olpidium bornovanus</name>
    <dbReference type="NCBI Taxonomy" id="278681"/>
    <lineage>
        <taxon>Eukaryota</taxon>
        <taxon>Fungi</taxon>
        <taxon>Fungi incertae sedis</taxon>
        <taxon>Olpidiomycota</taxon>
        <taxon>Olpidiomycotina</taxon>
        <taxon>Olpidiomycetes</taxon>
        <taxon>Olpidiales</taxon>
        <taxon>Olpidiaceae</taxon>
        <taxon>Olpidium</taxon>
    </lineage>
</organism>
<evidence type="ECO:0000313" key="3">
    <source>
        <dbReference type="Proteomes" id="UP000673691"/>
    </source>
</evidence>
<evidence type="ECO:0000313" key="2">
    <source>
        <dbReference type="EMBL" id="KAG5462590.1"/>
    </source>
</evidence>
<gene>
    <name evidence="2" type="ORF">BJ554DRAFT_4510</name>
</gene>
<proteinExistence type="predicted"/>
<reference evidence="2 3" key="1">
    <citation type="journal article" name="Sci. Rep.">
        <title>Genome-scale phylogenetic analyses confirm Olpidium as the closest living zoosporic fungus to the non-flagellated, terrestrial fungi.</title>
        <authorList>
            <person name="Chang Y."/>
            <person name="Rochon D."/>
            <person name="Sekimoto S."/>
            <person name="Wang Y."/>
            <person name="Chovatia M."/>
            <person name="Sandor L."/>
            <person name="Salamov A."/>
            <person name="Grigoriev I.V."/>
            <person name="Stajich J.E."/>
            <person name="Spatafora J.W."/>
        </authorList>
    </citation>
    <scope>NUCLEOTIDE SEQUENCE [LARGE SCALE GENOMIC DNA]</scope>
    <source>
        <strain evidence="2">S191</strain>
    </source>
</reference>
<name>A0A8H8DLD4_9FUNG</name>
<sequence length="364" mass="39531">ILFQALEGITLPAALEVLLADREGLQAWGEAPVGWLPERPVWASFGTLLGHRQPRMHISNDAKHLCLACCMEVPGIAGGEFVIPACGVHFALEDNKLFFFANQEPHGTTVMDFPENHEGRLTMAHAISQRLWSFVMTRGFGPAPGSSWHPSPAALNWLVDSTPEPMILVMILAMILARRPNQRQNLVPHDPAGEIPNGRRTAGDETTARSRRSPRPHAAISEACGQDRPAVVRRGEVQAQGGKAQKVPQTYRVTPVSIRHIRAVLSPRRRDQEIAAVDLRASAAATAPLFPRHHHMVASSLPMAASFAAVDDSAFLPPLNAVLNPDEHTLNPLLTDEKQKQLNKDKVGRVCPRGKGGKGGPAGI</sequence>
<evidence type="ECO:0000256" key="1">
    <source>
        <dbReference type="SAM" id="MobiDB-lite"/>
    </source>
</evidence>
<dbReference type="EMBL" id="JAEFCI010001930">
    <property type="protein sequence ID" value="KAG5462590.1"/>
    <property type="molecule type" value="Genomic_DNA"/>
</dbReference>
<feature type="non-terminal residue" evidence="2">
    <location>
        <position position="1"/>
    </location>
</feature>